<feature type="transmembrane region" description="Helical" evidence="9">
    <location>
        <begin position="15"/>
        <end position="33"/>
    </location>
</feature>
<evidence type="ECO:0000256" key="4">
    <source>
        <dbReference type="ARBA" id="ARBA00022692"/>
    </source>
</evidence>
<organism evidence="11 12">
    <name type="scientific">Saitozyma podzolica</name>
    <dbReference type="NCBI Taxonomy" id="1890683"/>
    <lineage>
        <taxon>Eukaryota</taxon>
        <taxon>Fungi</taxon>
        <taxon>Dikarya</taxon>
        <taxon>Basidiomycota</taxon>
        <taxon>Agaricomycotina</taxon>
        <taxon>Tremellomycetes</taxon>
        <taxon>Tremellales</taxon>
        <taxon>Trimorphomycetaceae</taxon>
        <taxon>Saitozyma</taxon>
    </lineage>
</organism>
<dbReference type="GO" id="GO:0005351">
    <property type="term" value="F:carbohydrate:proton symporter activity"/>
    <property type="evidence" value="ECO:0007669"/>
    <property type="project" value="TreeGrafter"/>
</dbReference>
<gene>
    <name evidence="11" type="ORF">EHS25_009050</name>
</gene>
<dbReference type="InterPro" id="IPR036259">
    <property type="entry name" value="MFS_trans_sf"/>
</dbReference>
<dbReference type="FunFam" id="1.20.1250.20:FF:000090">
    <property type="entry name" value="MFS sugar transporter, putative"/>
    <property type="match status" value="1"/>
</dbReference>
<sequence>MTDSQEVKAHPKPALINYVAAIFAATGSFLFGYDSGIIGSVISANYDQFHLYFDHPSDAILGAIVSVFAGGAFFGALVAGQTADRIGRKRTIQLGAATAVIGCTIQTAAINAGMLIAGRFIAGLAIGVLSMIVPMYQAEISPPHARGLLSGWTQMMISWGFFAANWIGYGTQFLTTTSQFRIPLAIQIVPAVLLLLGMFVLPYSPRWLAKQGRTEEARQTLIRLHGGHGQAKMEAVEAEIESMVAQIDWERDNLKSSYRDLVNTRPNLHRTVCGCLVQAMCQWTGVNVNNYFGPTIYNALGYSGHETLMINGISGAWGLIGLAEGSRSSMDPSPLLFGKSLLVGRPPKAYVYSMAWQTGTSAPFYTDPNYHNKGTGIAGIAAVFAFSWAFSWSFGPVSWIYQSEIFPMNIRALGTSTATACNWLNNVIIAQITPYAFSSLGYKYFIVYAVTSCTNGVLCYLLFPETKNKTLEEIALLFGDTNNVAVLAPQEAGQGASDAADIKDLDAAEHIELRSNQHNDVHSAV</sequence>
<comment type="catalytic activity">
    <reaction evidence="7">
        <text>myo-inositol(out) + H(+)(out) = myo-inositol(in) + H(+)(in)</text>
        <dbReference type="Rhea" id="RHEA:60364"/>
        <dbReference type="ChEBI" id="CHEBI:15378"/>
        <dbReference type="ChEBI" id="CHEBI:17268"/>
    </reaction>
</comment>
<dbReference type="PRINTS" id="PR00171">
    <property type="entry name" value="SUGRTRNSPORT"/>
</dbReference>
<comment type="similarity">
    <text evidence="2 8">Belongs to the major facilitator superfamily. Sugar transporter (TC 2.A.1.1) family.</text>
</comment>
<evidence type="ECO:0000313" key="11">
    <source>
        <dbReference type="EMBL" id="RSH91681.1"/>
    </source>
</evidence>
<evidence type="ECO:0000256" key="8">
    <source>
        <dbReference type="RuleBase" id="RU003346"/>
    </source>
</evidence>
<dbReference type="PANTHER" id="PTHR48022:SF37">
    <property type="entry name" value="MAJOR FACILITATOR SUPERFAMILY (MFS) PROFILE DOMAIN-CONTAINING PROTEIN-RELATED"/>
    <property type="match status" value="1"/>
</dbReference>
<dbReference type="PROSITE" id="PS00216">
    <property type="entry name" value="SUGAR_TRANSPORT_1"/>
    <property type="match status" value="1"/>
</dbReference>
<keyword evidence="12" id="KW-1185">Reference proteome</keyword>
<dbReference type="Gene3D" id="1.20.1250.20">
    <property type="entry name" value="MFS general substrate transporter like domains"/>
    <property type="match status" value="1"/>
</dbReference>
<dbReference type="InterPro" id="IPR005829">
    <property type="entry name" value="Sugar_transporter_CS"/>
</dbReference>
<name>A0A427YKX2_9TREE</name>
<keyword evidence="6 9" id="KW-0472">Membrane</keyword>
<dbReference type="InterPro" id="IPR050360">
    <property type="entry name" value="MFS_Sugar_Transporters"/>
</dbReference>
<proteinExistence type="inferred from homology"/>
<evidence type="ECO:0000256" key="6">
    <source>
        <dbReference type="ARBA" id="ARBA00023136"/>
    </source>
</evidence>
<feature type="transmembrane region" description="Helical" evidence="9">
    <location>
        <begin position="444"/>
        <end position="463"/>
    </location>
</feature>
<evidence type="ECO:0000256" key="9">
    <source>
        <dbReference type="SAM" id="Phobius"/>
    </source>
</evidence>
<feature type="transmembrane region" description="Helical" evidence="9">
    <location>
        <begin position="116"/>
        <end position="136"/>
    </location>
</feature>
<dbReference type="EMBL" id="RSCD01000007">
    <property type="protein sequence ID" value="RSH91681.1"/>
    <property type="molecule type" value="Genomic_DNA"/>
</dbReference>
<comment type="subcellular location">
    <subcellularLocation>
        <location evidence="1">Membrane</location>
        <topology evidence="1">Multi-pass membrane protein</topology>
    </subcellularLocation>
</comment>
<dbReference type="OrthoDB" id="4142200at2759"/>
<feature type="transmembrane region" description="Helical" evidence="9">
    <location>
        <begin position="91"/>
        <end position="110"/>
    </location>
</feature>
<keyword evidence="3 8" id="KW-0813">Transport</keyword>
<evidence type="ECO:0000256" key="3">
    <source>
        <dbReference type="ARBA" id="ARBA00022448"/>
    </source>
</evidence>
<reference evidence="11 12" key="1">
    <citation type="submission" date="2018-11" db="EMBL/GenBank/DDBJ databases">
        <title>Genome sequence of Saitozyma podzolica DSM 27192.</title>
        <authorList>
            <person name="Aliyu H."/>
            <person name="Gorte O."/>
            <person name="Ochsenreither K."/>
        </authorList>
    </citation>
    <scope>NUCLEOTIDE SEQUENCE [LARGE SCALE GENOMIC DNA]</scope>
    <source>
        <strain evidence="11 12">DSM 27192</strain>
    </source>
</reference>
<feature type="transmembrane region" description="Helical" evidence="9">
    <location>
        <begin position="59"/>
        <end position="79"/>
    </location>
</feature>
<protein>
    <recommendedName>
        <fullName evidence="10">Major facilitator superfamily (MFS) profile domain-containing protein</fullName>
    </recommendedName>
</protein>
<comment type="caution">
    <text evidence="11">The sequence shown here is derived from an EMBL/GenBank/DDBJ whole genome shotgun (WGS) entry which is preliminary data.</text>
</comment>
<dbReference type="Pfam" id="PF00083">
    <property type="entry name" value="Sugar_tr"/>
    <property type="match status" value="1"/>
</dbReference>
<dbReference type="AlphaFoldDB" id="A0A427YKX2"/>
<dbReference type="InterPro" id="IPR005828">
    <property type="entry name" value="MFS_sugar_transport-like"/>
</dbReference>
<dbReference type="GO" id="GO:0016020">
    <property type="term" value="C:membrane"/>
    <property type="evidence" value="ECO:0007669"/>
    <property type="project" value="UniProtKB-SubCell"/>
</dbReference>
<evidence type="ECO:0000256" key="5">
    <source>
        <dbReference type="ARBA" id="ARBA00022989"/>
    </source>
</evidence>
<keyword evidence="4 9" id="KW-0812">Transmembrane</keyword>
<evidence type="ECO:0000256" key="1">
    <source>
        <dbReference type="ARBA" id="ARBA00004141"/>
    </source>
</evidence>
<accession>A0A427YKX2</accession>
<evidence type="ECO:0000256" key="2">
    <source>
        <dbReference type="ARBA" id="ARBA00010992"/>
    </source>
</evidence>
<dbReference type="NCBIfam" id="TIGR00879">
    <property type="entry name" value="SP"/>
    <property type="match status" value="1"/>
</dbReference>
<dbReference type="InterPro" id="IPR003663">
    <property type="entry name" value="Sugar/inositol_transpt"/>
</dbReference>
<dbReference type="PROSITE" id="PS50850">
    <property type="entry name" value="MFS"/>
    <property type="match status" value="1"/>
</dbReference>
<feature type="transmembrane region" description="Helical" evidence="9">
    <location>
        <begin position="377"/>
        <end position="401"/>
    </location>
</feature>
<keyword evidence="5 9" id="KW-1133">Transmembrane helix</keyword>
<feature type="transmembrane region" description="Helical" evidence="9">
    <location>
        <begin position="148"/>
        <end position="168"/>
    </location>
</feature>
<evidence type="ECO:0000313" key="12">
    <source>
        <dbReference type="Proteomes" id="UP000279259"/>
    </source>
</evidence>
<dbReference type="InterPro" id="IPR020846">
    <property type="entry name" value="MFS_dom"/>
</dbReference>
<feature type="domain" description="Major facilitator superfamily (MFS) profile" evidence="10">
    <location>
        <begin position="20"/>
        <end position="467"/>
    </location>
</feature>
<dbReference type="PROSITE" id="PS00217">
    <property type="entry name" value="SUGAR_TRANSPORT_2"/>
    <property type="match status" value="1"/>
</dbReference>
<evidence type="ECO:0000259" key="10">
    <source>
        <dbReference type="PROSITE" id="PS50850"/>
    </source>
</evidence>
<feature type="transmembrane region" description="Helical" evidence="9">
    <location>
        <begin position="180"/>
        <end position="203"/>
    </location>
</feature>
<dbReference type="SUPFAM" id="SSF103473">
    <property type="entry name" value="MFS general substrate transporter"/>
    <property type="match status" value="1"/>
</dbReference>
<dbReference type="Proteomes" id="UP000279259">
    <property type="component" value="Unassembled WGS sequence"/>
</dbReference>
<dbReference type="PANTHER" id="PTHR48022">
    <property type="entry name" value="PLASTIDIC GLUCOSE TRANSPORTER 4"/>
    <property type="match status" value="1"/>
</dbReference>
<evidence type="ECO:0000256" key="7">
    <source>
        <dbReference type="ARBA" id="ARBA00049119"/>
    </source>
</evidence>